<evidence type="ECO:0000256" key="5">
    <source>
        <dbReference type="ARBA" id="ARBA00022840"/>
    </source>
</evidence>
<feature type="domain" description="HTH luxR-type" evidence="7">
    <location>
        <begin position="67"/>
        <end position="120"/>
    </location>
</feature>
<dbReference type="GO" id="GO:0016887">
    <property type="term" value="F:ATP hydrolysis activity"/>
    <property type="evidence" value="ECO:0007669"/>
    <property type="project" value="InterPro"/>
</dbReference>
<evidence type="ECO:0000259" key="7">
    <source>
        <dbReference type="PROSITE" id="PS50043"/>
    </source>
</evidence>
<keyword evidence="4" id="KW-0547">Nucleotide-binding</keyword>
<keyword evidence="3" id="KW-0813">Transport</keyword>
<proteinExistence type="inferred from homology"/>
<dbReference type="GO" id="GO:0003677">
    <property type="term" value="F:DNA binding"/>
    <property type="evidence" value="ECO:0007669"/>
    <property type="project" value="InterPro"/>
</dbReference>
<name>A0A7X8THY8_9MICC</name>
<dbReference type="InterPro" id="IPR000792">
    <property type="entry name" value="Tscrpt_reg_LuxR_C"/>
</dbReference>
<dbReference type="Pfam" id="PF00005">
    <property type="entry name" value="ABC_tran"/>
    <property type="match status" value="1"/>
</dbReference>
<dbReference type="AlphaFoldDB" id="A0A7X8THY8"/>
<evidence type="ECO:0000256" key="4">
    <source>
        <dbReference type="ARBA" id="ARBA00022741"/>
    </source>
</evidence>
<gene>
    <name evidence="8" type="ORF">HGQ17_02460</name>
</gene>
<dbReference type="GO" id="GO:0046677">
    <property type="term" value="P:response to antibiotic"/>
    <property type="evidence" value="ECO:0007669"/>
    <property type="project" value="UniProtKB-KW"/>
</dbReference>
<dbReference type="InterPro" id="IPR003439">
    <property type="entry name" value="ABC_transporter-like_ATP-bd"/>
</dbReference>
<keyword evidence="9" id="KW-1185">Reference proteome</keyword>
<dbReference type="Proteomes" id="UP000523139">
    <property type="component" value="Unassembled WGS sequence"/>
</dbReference>
<sequence>MTILNIKNLTKRYGGHTAVDDVSFSASKGEIFGILGPNGAGKTTTVECISGLRSPDSGSVTVCGLDPQRNPSDLSGLTNRETAKELFISEATVKTHLIHAYTKLGVKDRAAAVAAAYSQGYLR</sequence>
<evidence type="ECO:0000256" key="6">
    <source>
        <dbReference type="ARBA" id="ARBA00023251"/>
    </source>
</evidence>
<evidence type="ECO:0000256" key="2">
    <source>
        <dbReference type="ARBA" id="ARBA00005417"/>
    </source>
</evidence>
<organism evidence="8 9">
    <name type="scientific">Nesterenkonia sedimenti</name>
    <dbReference type="NCBI Taxonomy" id="1463632"/>
    <lineage>
        <taxon>Bacteria</taxon>
        <taxon>Bacillati</taxon>
        <taxon>Actinomycetota</taxon>
        <taxon>Actinomycetes</taxon>
        <taxon>Micrococcales</taxon>
        <taxon>Micrococcaceae</taxon>
        <taxon>Nesterenkonia</taxon>
    </lineage>
</organism>
<keyword evidence="6" id="KW-0046">Antibiotic resistance</keyword>
<dbReference type="PRINTS" id="PR00038">
    <property type="entry name" value="HTHLUXR"/>
</dbReference>
<evidence type="ECO:0000256" key="3">
    <source>
        <dbReference type="ARBA" id="ARBA00022448"/>
    </source>
</evidence>
<protein>
    <submittedName>
        <fullName evidence="8">ATP-binding cassette domain-containing protein</fullName>
    </submittedName>
</protein>
<dbReference type="PANTHER" id="PTHR42711">
    <property type="entry name" value="ABC TRANSPORTER ATP-BINDING PROTEIN"/>
    <property type="match status" value="1"/>
</dbReference>
<evidence type="ECO:0000313" key="9">
    <source>
        <dbReference type="Proteomes" id="UP000523139"/>
    </source>
</evidence>
<comment type="subcellular location">
    <subcellularLocation>
        <location evidence="1">Cell membrane</location>
        <topology evidence="1">Peripheral membrane protein</topology>
    </subcellularLocation>
</comment>
<dbReference type="Gene3D" id="1.10.10.10">
    <property type="entry name" value="Winged helix-like DNA-binding domain superfamily/Winged helix DNA-binding domain"/>
    <property type="match status" value="1"/>
</dbReference>
<dbReference type="GO" id="GO:0005524">
    <property type="term" value="F:ATP binding"/>
    <property type="evidence" value="ECO:0007669"/>
    <property type="project" value="UniProtKB-KW"/>
</dbReference>
<dbReference type="EMBL" id="JABAHY010000001">
    <property type="protein sequence ID" value="NLS08881.1"/>
    <property type="molecule type" value="Genomic_DNA"/>
</dbReference>
<dbReference type="PROSITE" id="PS50043">
    <property type="entry name" value="HTH_LUXR_2"/>
    <property type="match status" value="1"/>
</dbReference>
<dbReference type="InterPro" id="IPR050763">
    <property type="entry name" value="ABC_transporter_ATP-binding"/>
</dbReference>
<reference evidence="8 9" key="1">
    <citation type="submission" date="2020-04" db="EMBL/GenBank/DDBJ databases">
        <title>Nesterenkonia sp. nov., isolated from marine sediment.</title>
        <authorList>
            <person name="Zhang G."/>
        </authorList>
    </citation>
    <scope>NUCLEOTIDE SEQUENCE [LARGE SCALE GENOMIC DNA]</scope>
    <source>
        <strain evidence="8 9">MY13</strain>
    </source>
</reference>
<dbReference type="CDD" id="cd06170">
    <property type="entry name" value="LuxR_C_like"/>
    <property type="match status" value="1"/>
</dbReference>
<dbReference type="SMART" id="SM00421">
    <property type="entry name" value="HTH_LUXR"/>
    <property type="match status" value="1"/>
</dbReference>
<dbReference type="SUPFAM" id="SSF52540">
    <property type="entry name" value="P-loop containing nucleoside triphosphate hydrolases"/>
    <property type="match status" value="1"/>
</dbReference>
<dbReference type="GO" id="GO:0005886">
    <property type="term" value="C:plasma membrane"/>
    <property type="evidence" value="ECO:0007669"/>
    <property type="project" value="UniProtKB-SubCell"/>
</dbReference>
<dbReference type="SUPFAM" id="SSF46894">
    <property type="entry name" value="C-terminal effector domain of the bipartite response regulators"/>
    <property type="match status" value="1"/>
</dbReference>
<dbReference type="Gene3D" id="3.40.50.300">
    <property type="entry name" value="P-loop containing nucleotide triphosphate hydrolases"/>
    <property type="match status" value="1"/>
</dbReference>
<accession>A0A7X8THY8</accession>
<evidence type="ECO:0000256" key="1">
    <source>
        <dbReference type="ARBA" id="ARBA00004202"/>
    </source>
</evidence>
<dbReference type="PANTHER" id="PTHR42711:SF5">
    <property type="entry name" value="ABC TRANSPORTER ATP-BINDING PROTEIN NATA"/>
    <property type="match status" value="1"/>
</dbReference>
<dbReference type="InterPro" id="IPR036388">
    <property type="entry name" value="WH-like_DNA-bd_sf"/>
</dbReference>
<dbReference type="InterPro" id="IPR016032">
    <property type="entry name" value="Sig_transdc_resp-reg_C-effctor"/>
</dbReference>
<dbReference type="Pfam" id="PF00196">
    <property type="entry name" value="GerE"/>
    <property type="match status" value="1"/>
</dbReference>
<comment type="caution">
    <text evidence="8">The sequence shown here is derived from an EMBL/GenBank/DDBJ whole genome shotgun (WGS) entry which is preliminary data.</text>
</comment>
<dbReference type="RefSeq" id="WP_168886354.1">
    <property type="nucleotide sequence ID" value="NZ_JABAHY010000001.1"/>
</dbReference>
<keyword evidence="5 8" id="KW-0067">ATP-binding</keyword>
<dbReference type="GO" id="GO:0006355">
    <property type="term" value="P:regulation of DNA-templated transcription"/>
    <property type="evidence" value="ECO:0007669"/>
    <property type="project" value="InterPro"/>
</dbReference>
<evidence type="ECO:0000313" key="8">
    <source>
        <dbReference type="EMBL" id="NLS08881.1"/>
    </source>
</evidence>
<dbReference type="InterPro" id="IPR027417">
    <property type="entry name" value="P-loop_NTPase"/>
</dbReference>
<comment type="similarity">
    <text evidence="2">Belongs to the ABC transporter superfamily.</text>
</comment>